<protein>
    <submittedName>
        <fullName evidence="2">Uncharacterized protein</fullName>
    </submittedName>
</protein>
<gene>
    <name evidence="2" type="ORF">Tco_1003218</name>
</gene>
<comment type="caution">
    <text evidence="2">The sequence shown here is derived from an EMBL/GenBank/DDBJ whole genome shotgun (WGS) entry which is preliminary data.</text>
</comment>
<accession>A0ABQ5F9U2</accession>
<feature type="compositionally biased region" description="Basic residues" evidence="1">
    <location>
        <begin position="53"/>
        <end position="62"/>
    </location>
</feature>
<evidence type="ECO:0000313" key="2">
    <source>
        <dbReference type="EMBL" id="GJT59685.1"/>
    </source>
</evidence>
<name>A0ABQ5F9U2_9ASTR</name>
<evidence type="ECO:0000313" key="3">
    <source>
        <dbReference type="Proteomes" id="UP001151760"/>
    </source>
</evidence>
<sequence length="83" mass="9098">MKKAKNSTISPRTPTWRNLLGVVLPDCLTSPAMKESKAYKTYLANTGEVPPKAARKFKKASPSKKDSVPVQADEEPVQKGKKV</sequence>
<feature type="region of interest" description="Disordered" evidence="1">
    <location>
        <begin position="50"/>
        <end position="83"/>
    </location>
</feature>
<proteinExistence type="predicted"/>
<evidence type="ECO:0000256" key="1">
    <source>
        <dbReference type="SAM" id="MobiDB-lite"/>
    </source>
</evidence>
<keyword evidence="3" id="KW-1185">Reference proteome</keyword>
<reference evidence="2" key="1">
    <citation type="journal article" date="2022" name="Int. J. Mol. Sci.">
        <title>Draft Genome of Tanacetum Coccineum: Genomic Comparison of Closely Related Tanacetum-Family Plants.</title>
        <authorList>
            <person name="Yamashiro T."/>
            <person name="Shiraishi A."/>
            <person name="Nakayama K."/>
            <person name="Satake H."/>
        </authorList>
    </citation>
    <scope>NUCLEOTIDE SEQUENCE</scope>
</reference>
<reference evidence="2" key="2">
    <citation type="submission" date="2022-01" db="EMBL/GenBank/DDBJ databases">
        <authorList>
            <person name="Yamashiro T."/>
            <person name="Shiraishi A."/>
            <person name="Satake H."/>
            <person name="Nakayama K."/>
        </authorList>
    </citation>
    <scope>NUCLEOTIDE SEQUENCE</scope>
</reference>
<dbReference type="EMBL" id="BQNB010017131">
    <property type="protein sequence ID" value="GJT59685.1"/>
    <property type="molecule type" value="Genomic_DNA"/>
</dbReference>
<organism evidence="2 3">
    <name type="scientific">Tanacetum coccineum</name>
    <dbReference type="NCBI Taxonomy" id="301880"/>
    <lineage>
        <taxon>Eukaryota</taxon>
        <taxon>Viridiplantae</taxon>
        <taxon>Streptophyta</taxon>
        <taxon>Embryophyta</taxon>
        <taxon>Tracheophyta</taxon>
        <taxon>Spermatophyta</taxon>
        <taxon>Magnoliopsida</taxon>
        <taxon>eudicotyledons</taxon>
        <taxon>Gunneridae</taxon>
        <taxon>Pentapetalae</taxon>
        <taxon>asterids</taxon>
        <taxon>campanulids</taxon>
        <taxon>Asterales</taxon>
        <taxon>Asteraceae</taxon>
        <taxon>Asteroideae</taxon>
        <taxon>Anthemideae</taxon>
        <taxon>Anthemidinae</taxon>
        <taxon>Tanacetum</taxon>
    </lineage>
</organism>
<dbReference type="Proteomes" id="UP001151760">
    <property type="component" value="Unassembled WGS sequence"/>
</dbReference>